<dbReference type="PANTHER" id="PTHR31531:SF2">
    <property type="entry name" value="E3 UBIQUITIN-PROTEIN LIGASE E3D"/>
    <property type="match status" value="1"/>
</dbReference>
<gene>
    <name evidence="1" type="ORF">CB0940_00901</name>
    <name evidence="2" type="ORF">RHO25_000935</name>
</gene>
<proteinExistence type="predicted"/>
<dbReference type="PANTHER" id="PTHR31531">
    <property type="entry name" value="E3 UBIQUITIN-PROTEIN LIGASE E3D FAMILY MEMBER"/>
    <property type="match status" value="1"/>
</dbReference>
<accession>A0A2G5IBM1</accession>
<reference evidence="1 3" key="1">
    <citation type="submission" date="2015-10" db="EMBL/GenBank/DDBJ databases">
        <title>The cercosporin biosynthetic gene cluster was horizontally transferred to several fungal lineages and shown to be expanded in Cercospora beticola based on microsynteny with recipient genomes.</title>
        <authorList>
            <person name="De Jonge R."/>
            <person name="Ebert M.K."/>
            <person name="Suttle J.C."/>
            <person name="Jurick Ii W.M."/>
            <person name="Secor G.A."/>
            <person name="Thomma B.P."/>
            <person name="Van De Peer Y."/>
            <person name="Bolton M.D."/>
        </authorList>
    </citation>
    <scope>NUCLEOTIDE SEQUENCE [LARGE SCALE GENOMIC DNA]</scope>
    <source>
        <strain evidence="1 3">09-40</strain>
    </source>
</reference>
<dbReference type="GO" id="GO:0031624">
    <property type="term" value="F:ubiquitin conjugating enzyme binding"/>
    <property type="evidence" value="ECO:0007669"/>
    <property type="project" value="TreeGrafter"/>
</dbReference>
<dbReference type="GO" id="GO:0005829">
    <property type="term" value="C:cytosol"/>
    <property type="evidence" value="ECO:0007669"/>
    <property type="project" value="TreeGrafter"/>
</dbReference>
<dbReference type="GO" id="GO:0043161">
    <property type="term" value="P:proteasome-mediated ubiquitin-dependent protein catabolic process"/>
    <property type="evidence" value="ECO:0007669"/>
    <property type="project" value="TreeGrafter"/>
</dbReference>
<dbReference type="GO" id="GO:0030332">
    <property type="term" value="F:cyclin binding"/>
    <property type="evidence" value="ECO:0007669"/>
    <property type="project" value="TreeGrafter"/>
</dbReference>
<dbReference type="Proteomes" id="UP001302367">
    <property type="component" value="Chromosome 1"/>
</dbReference>
<evidence type="ECO:0000313" key="4">
    <source>
        <dbReference type="Proteomes" id="UP001302367"/>
    </source>
</evidence>
<reference evidence="2 4" key="2">
    <citation type="submission" date="2023-09" db="EMBL/GenBank/DDBJ databases">
        <title>Complete-Gapless Cercospora beticola genome.</title>
        <authorList>
            <person name="Wyatt N.A."/>
            <person name="Spanner R.E."/>
            <person name="Bolton M.D."/>
        </authorList>
    </citation>
    <scope>NUCLEOTIDE SEQUENCE [LARGE SCALE GENOMIC DNA]</scope>
    <source>
        <strain evidence="2">Cb09-40</strain>
    </source>
</reference>
<dbReference type="GO" id="GO:0051865">
    <property type="term" value="P:protein autoubiquitination"/>
    <property type="evidence" value="ECO:0007669"/>
    <property type="project" value="TreeGrafter"/>
</dbReference>
<dbReference type="GO" id="GO:0000151">
    <property type="term" value="C:ubiquitin ligase complex"/>
    <property type="evidence" value="ECO:0007669"/>
    <property type="project" value="TreeGrafter"/>
</dbReference>
<organism evidence="1 3">
    <name type="scientific">Cercospora beticola</name>
    <name type="common">Sugarbeet leaf spot fungus</name>
    <dbReference type="NCBI Taxonomy" id="122368"/>
    <lineage>
        <taxon>Eukaryota</taxon>
        <taxon>Fungi</taxon>
        <taxon>Dikarya</taxon>
        <taxon>Ascomycota</taxon>
        <taxon>Pezizomycotina</taxon>
        <taxon>Dothideomycetes</taxon>
        <taxon>Dothideomycetidae</taxon>
        <taxon>Mycosphaerellales</taxon>
        <taxon>Mycosphaerellaceae</taxon>
        <taxon>Cercospora</taxon>
    </lineage>
</organism>
<dbReference type="GO" id="GO:0006513">
    <property type="term" value="P:protein monoubiquitination"/>
    <property type="evidence" value="ECO:0007669"/>
    <property type="project" value="TreeGrafter"/>
</dbReference>
<dbReference type="OrthoDB" id="386949at2759"/>
<evidence type="ECO:0000313" key="3">
    <source>
        <dbReference type="Proteomes" id="UP000230605"/>
    </source>
</evidence>
<dbReference type="GO" id="GO:0005634">
    <property type="term" value="C:nucleus"/>
    <property type="evidence" value="ECO:0007669"/>
    <property type="project" value="TreeGrafter"/>
</dbReference>
<dbReference type="InterPro" id="IPR019193">
    <property type="entry name" value="UBQ-conj_enz_E2-bd_prot"/>
</dbReference>
<dbReference type="Pfam" id="PF09814">
    <property type="entry name" value="HECT_2"/>
    <property type="match status" value="1"/>
</dbReference>
<evidence type="ECO:0000313" key="1">
    <source>
        <dbReference type="EMBL" id="PIB01863.1"/>
    </source>
</evidence>
<dbReference type="EMBL" id="CP134184">
    <property type="protein sequence ID" value="WPA96328.1"/>
    <property type="molecule type" value="Genomic_DNA"/>
</dbReference>
<dbReference type="AlphaFoldDB" id="A0A2G5IBM1"/>
<dbReference type="Proteomes" id="UP000230605">
    <property type="component" value="Chromosome 1"/>
</dbReference>
<protein>
    <recommendedName>
        <fullName evidence="5">Ubiquitin-conjugating enzyme E2C-binding protein</fullName>
    </recommendedName>
</protein>
<evidence type="ECO:0000313" key="2">
    <source>
        <dbReference type="EMBL" id="WPA96328.1"/>
    </source>
</evidence>
<evidence type="ECO:0008006" key="5">
    <source>
        <dbReference type="Google" id="ProtNLM"/>
    </source>
</evidence>
<dbReference type="GO" id="GO:0000209">
    <property type="term" value="P:protein polyubiquitination"/>
    <property type="evidence" value="ECO:0007669"/>
    <property type="project" value="TreeGrafter"/>
</dbReference>
<name>A0A2G5IBM1_CERBT</name>
<keyword evidence="4" id="KW-1185">Reference proteome</keyword>
<dbReference type="EMBL" id="LKMD01000100">
    <property type="protein sequence ID" value="PIB01863.1"/>
    <property type="molecule type" value="Genomic_DNA"/>
</dbReference>
<dbReference type="GO" id="GO:0061630">
    <property type="term" value="F:ubiquitin protein ligase activity"/>
    <property type="evidence" value="ECO:0007669"/>
    <property type="project" value="TreeGrafter"/>
</dbReference>
<sequence length="383" mass="41811">MTIHLYAEHLLNIRAISIQAVLSTVSNKETRATLSADGSCMSLSHEGETATIKLPIQVPGGHNAATLTIPAAPTKDLSFRVQLQEKSDSQGLLTQGAHQDDHVVPWTARSLTADVQLRCNHCQQILLESGKIHVWKDLPSENWAEMMDFWHCHRPHVHDNDHTAPVKGYSADSMLAISSGVGMVDPVDFVFAPEDCCSLKIRSSSDSNSTAGEQLACASCSTILGHIHTSGGYKLRKLHLALSSSTQPAPTSYASEKWWSCLLLSSVECQGVRKFTAQSTTPSSQGLKLWVFTPDMTVSTSAFETPEPVRAAKIFWQDCDLSSQDIGALNQQALAEGELELPPGEMEELRAKLANSAQLLPSNARKFQQWNVALLPRFVDADI</sequence>